<accession>A0A392UF85</accession>
<evidence type="ECO:0000256" key="1">
    <source>
        <dbReference type="ARBA" id="ARBA00004906"/>
    </source>
</evidence>
<dbReference type="Gene3D" id="3.30.710.10">
    <property type="entry name" value="Potassium Channel Kv1.1, Chain A"/>
    <property type="match status" value="1"/>
</dbReference>
<dbReference type="InterPro" id="IPR036296">
    <property type="entry name" value="SKP1-like_dim_sf"/>
</dbReference>
<comment type="caution">
    <text evidence="3">The sequence shown here is derived from an EMBL/GenBank/DDBJ whole genome shotgun (WGS) entry which is preliminary data.</text>
</comment>
<dbReference type="EMBL" id="LXQA010789003">
    <property type="protein sequence ID" value="MCI71076.1"/>
    <property type="molecule type" value="Genomic_DNA"/>
</dbReference>
<dbReference type="SUPFAM" id="SSF81382">
    <property type="entry name" value="Skp1 dimerisation domain-like"/>
    <property type="match status" value="1"/>
</dbReference>
<organism evidence="3 4">
    <name type="scientific">Trifolium medium</name>
    <dbReference type="NCBI Taxonomy" id="97028"/>
    <lineage>
        <taxon>Eukaryota</taxon>
        <taxon>Viridiplantae</taxon>
        <taxon>Streptophyta</taxon>
        <taxon>Embryophyta</taxon>
        <taxon>Tracheophyta</taxon>
        <taxon>Spermatophyta</taxon>
        <taxon>Magnoliopsida</taxon>
        <taxon>eudicotyledons</taxon>
        <taxon>Gunneridae</taxon>
        <taxon>Pentapetalae</taxon>
        <taxon>rosids</taxon>
        <taxon>fabids</taxon>
        <taxon>Fabales</taxon>
        <taxon>Fabaceae</taxon>
        <taxon>Papilionoideae</taxon>
        <taxon>50 kb inversion clade</taxon>
        <taxon>NPAAA clade</taxon>
        <taxon>Hologalegina</taxon>
        <taxon>IRL clade</taxon>
        <taxon>Trifolieae</taxon>
        <taxon>Trifolium</taxon>
    </lineage>
</organism>
<reference evidence="3 4" key="1">
    <citation type="journal article" date="2018" name="Front. Plant Sci.">
        <title>Red Clover (Trifolium pratense) and Zigzag Clover (T. medium) - A Picture of Genomic Similarities and Differences.</title>
        <authorList>
            <person name="Dluhosova J."/>
            <person name="Istvanek J."/>
            <person name="Nedelnik J."/>
            <person name="Repkova J."/>
        </authorList>
    </citation>
    <scope>NUCLEOTIDE SEQUENCE [LARGE SCALE GENOMIC DNA]</scope>
    <source>
        <strain evidence="4">cv. 10/8</strain>
        <tissue evidence="3">Leaf</tissue>
    </source>
</reference>
<dbReference type="InterPro" id="IPR011333">
    <property type="entry name" value="SKP1/BTB/POZ_sf"/>
</dbReference>
<feature type="domain" description="SKP1 component dimerisation" evidence="2">
    <location>
        <begin position="1"/>
        <end position="24"/>
    </location>
</feature>
<dbReference type="GO" id="GO:0006511">
    <property type="term" value="P:ubiquitin-dependent protein catabolic process"/>
    <property type="evidence" value="ECO:0007669"/>
    <property type="project" value="InterPro"/>
</dbReference>
<keyword evidence="4" id="KW-1185">Reference proteome</keyword>
<name>A0A392UF85_9FABA</name>
<dbReference type="Proteomes" id="UP000265520">
    <property type="component" value="Unassembled WGS sequence"/>
</dbReference>
<sequence>MVKDKTPEEICEIFNIENDFTPEQWRSHKG</sequence>
<dbReference type="InterPro" id="IPR016072">
    <property type="entry name" value="Skp1_comp_dimer"/>
</dbReference>
<comment type="pathway">
    <text evidence="1">Protein modification; protein ubiquitination.</text>
</comment>
<dbReference type="AlphaFoldDB" id="A0A392UF85"/>
<proteinExistence type="predicted"/>
<feature type="non-terminal residue" evidence="3">
    <location>
        <position position="30"/>
    </location>
</feature>
<evidence type="ECO:0000313" key="3">
    <source>
        <dbReference type="EMBL" id="MCI71076.1"/>
    </source>
</evidence>
<protein>
    <recommendedName>
        <fullName evidence="2">SKP1 component dimerisation domain-containing protein</fullName>
    </recommendedName>
</protein>
<dbReference type="Pfam" id="PF01466">
    <property type="entry name" value="Skp1"/>
    <property type="match status" value="1"/>
</dbReference>
<evidence type="ECO:0000313" key="4">
    <source>
        <dbReference type="Proteomes" id="UP000265520"/>
    </source>
</evidence>
<evidence type="ECO:0000259" key="2">
    <source>
        <dbReference type="Pfam" id="PF01466"/>
    </source>
</evidence>